<proteinExistence type="predicted"/>
<evidence type="ECO:0000313" key="4">
    <source>
        <dbReference type="Proteomes" id="UP001054892"/>
    </source>
</evidence>
<dbReference type="AlphaFoldDB" id="A0A6J4E6R8"/>
<dbReference type="Gene3D" id="3.90.850.10">
    <property type="entry name" value="Fumarylacetoacetase-like, C-terminal domain"/>
    <property type="match status" value="1"/>
</dbReference>
<protein>
    <recommendedName>
        <fullName evidence="5">DUF2848 domain-containing protein</fullName>
    </recommendedName>
</protein>
<gene>
    <name evidence="1" type="ORF">TUM18999_33190</name>
    <name evidence="2" type="ORF">TUM20286_40220</name>
</gene>
<dbReference type="GO" id="GO:0003824">
    <property type="term" value="F:catalytic activity"/>
    <property type="evidence" value="ECO:0007669"/>
    <property type="project" value="InterPro"/>
</dbReference>
<dbReference type="SUPFAM" id="SSF56529">
    <property type="entry name" value="FAH"/>
    <property type="match status" value="1"/>
</dbReference>
<reference evidence="1 3" key="1">
    <citation type="submission" date="2020-05" db="EMBL/GenBank/DDBJ databases">
        <title>Characterization of novel class B3 metallo-beta-lactamase from novel Pseudomonas species.</title>
        <authorList>
            <person name="Yamada K."/>
            <person name="Aoki K."/>
            <person name="Ishii Y."/>
        </authorList>
    </citation>
    <scope>NUCLEOTIDE SEQUENCE [LARGE SCALE GENOMIC DNA]</scope>
    <source>
        <strain evidence="1 3">TUM18999</strain>
        <strain evidence="2 4">TUM20286</strain>
    </source>
</reference>
<dbReference type="InterPro" id="IPR021269">
    <property type="entry name" value="DUF2848"/>
</dbReference>
<dbReference type="Pfam" id="PF11010">
    <property type="entry name" value="DUF2848"/>
    <property type="match status" value="1"/>
</dbReference>
<sequence length="224" mass="24909">MALDFIIAGERRLAFEPLELVIAGWTGRDHEAVERHIAELQALGIAPPAQVPCFYQVAASLLTTDEVIQVPRDHSTGEVECVLIAGWDGLYVGIGSDHTERQVEALDITLSKQLCAKPVSRQLWPFDEVAGHWDSLVLRCWREREGRRELYQEGEAGSMLDPLDLIERRNGGMTLPQGNVMFCGTLAALEPIAPAEAYTVELHDPVLERTLSHSYRVQVLEVDA</sequence>
<evidence type="ECO:0000313" key="3">
    <source>
        <dbReference type="Proteomes" id="UP000509383"/>
    </source>
</evidence>
<dbReference type="KEGG" id="ptw:TUM18999_33190"/>
<accession>A0A6J4E6R8</accession>
<dbReference type="RefSeq" id="WP_173178119.1">
    <property type="nucleotide sequence ID" value="NZ_AP023189.1"/>
</dbReference>
<keyword evidence="4" id="KW-1185">Reference proteome</keyword>
<dbReference type="Proteomes" id="UP001054892">
    <property type="component" value="Unassembled WGS sequence"/>
</dbReference>
<name>A0A6J4E6R8_9PSED</name>
<organism evidence="1 3">
    <name type="scientific">Pseudomonas tohonis</name>
    <dbReference type="NCBI Taxonomy" id="2725477"/>
    <lineage>
        <taxon>Bacteria</taxon>
        <taxon>Pseudomonadati</taxon>
        <taxon>Pseudomonadota</taxon>
        <taxon>Gammaproteobacteria</taxon>
        <taxon>Pseudomonadales</taxon>
        <taxon>Pseudomonadaceae</taxon>
        <taxon>Pseudomonas</taxon>
    </lineage>
</organism>
<dbReference type="EMBL" id="AP023189">
    <property type="protein sequence ID" value="BCG25128.1"/>
    <property type="molecule type" value="Genomic_DNA"/>
</dbReference>
<dbReference type="EMBL" id="BQKM01000010">
    <property type="protein sequence ID" value="GJN54270.1"/>
    <property type="molecule type" value="Genomic_DNA"/>
</dbReference>
<dbReference type="InterPro" id="IPR036663">
    <property type="entry name" value="Fumarylacetoacetase_C_sf"/>
</dbReference>
<evidence type="ECO:0000313" key="1">
    <source>
        <dbReference type="EMBL" id="BCG25128.1"/>
    </source>
</evidence>
<evidence type="ECO:0008006" key="5">
    <source>
        <dbReference type="Google" id="ProtNLM"/>
    </source>
</evidence>
<dbReference type="Proteomes" id="UP000509383">
    <property type="component" value="Chromosome"/>
</dbReference>
<evidence type="ECO:0000313" key="2">
    <source>
        <dbReference type="EMBL" id="GJN54270.1"/>
    </source>
</evidence>